<protein>
    <submittedName>
        <fullName evidence="1">Putative cell-to-cell movement protein</fullName>
    </submittedName>
</protein>
<dbReference type="KEGG" id="vg:80544346"/>
<keyword evidence="2" id="KW-1185">Reference proteome</keyword>
<accession>A0A8K1X5H0</accession>
<dbReference type="EMBL" id="MZ983390">
    <property type="protein sequence ID" value="UGY70983.1"/>
    <property type="molecule type" value="Viral_cRNA"/>
</dbReference>
<dbReference type="RefSeq" id="YP_010805448.1">
    <property type="nucleotide sequence ID" value="NC_077151.1"/>
</dbReference>
<dbReference type="Proteomes" id="UP001157346">
    <property type="component" value="Segment"/>
</dbReference>
<sequence>MAKGPNKTALAEEYISAPTKYVAFQATPIRGETTDIEIKTDHFLFSTRALLYLKNKLSLGALEMNIQKIIISWCPLIEPGALSSIKISVSYSMASEIQEQRDNTTIVQLTGKISEHHKVEVYPTHPLLYPKGGRLSIPWKCHVEVDGIMDDGTSRILGLVKIWCPVRTQPFLSSNKFPIKAFKAPCVEWSNLHYPYYIPYFLTKRVRGLSAVDWTKTEQYTRFSKEVLVHVGAEVLPVEKYLSVMQTMSLQDSIDIINMTSGCSLNKGVSYCSCKHAVSDFIVTCLANKTDGYDDHQVIYNNLVTGLNTGRIKSALSVTEPTF</sequence>
<name>A0A8K1X5H0_9RHAB</name>
<organism evidence="1 2">
    <name type="scientific">Cnidium virus 1</name>
    <dbReference type="NCBI Taxonomy" id="2903266"/>
    <lineage>
        <taxon>Viruses</taxon>
        <taxon>Riboviria</taxon>
        <taxon>Orthornavirae</taxon>
        <taxon>Negarnaviricota</taxon>
        <taxon>Haploviricotina</taxon>
        <taxon>Monjiviricetes</taxon>
        <taxon>Mononegavirales</taxon>
        <taxon>Rhabdoviridae</taxon>
        <taxon>Betarhabdovirinae</taxon>
        <taxon>Betanucleorhabdovirus</taxon>
        <taxon>Betanucleorhabdovirus cnidii</taxon>
    </lineage>
</organism>
<proteinExistence type="predicted"/>
<reference evidence="1" key="1">
    <citation type="submission" date="2021-08" db="EMBL/GenBank/DDBJ databases">
        <authorList>
            <person name="Belete M."/>
            <person name="Igori D."/>
            <person name="Kim Se."/>
            <person name="Lee S.-H."/>
            <person name="Moon J.S."/>
        </authorList>
    </citation>
    <scope>NUCLEOTIDE SEQUENCE</scope>
    <source>
        <strain evidence="1">SK</strain>
    </source>
</reference>
<dbReference type="GeneID" id="80544346"/>
<evidence type="ECO:0000313" key="2">
    <source>
        <dbReference type="Proteomes" id="UP001157346"/>
    </source>
</evidence>
<evidence type="ECO:0000313" key="1">
    <source>
        <dbReference type="EMBL" id="UGY70983.1"/>
    </source>
</evidence>